<feature type="compositionally biased region" description="Basic and acidic residues" evidence="1">
    <location>
        <begin position="52"/>
        <end position="63"/>
    </location>
</feature>
<feature type="compositionally biased region" description="Acidic residues" evidence="1">
    <location>
        <begin position="622"/>
        <end position="646"/>
    </location>
</feature>
<feature type="region of interest" description="Disordered" evidence="1">
    <location>
        <begin position="1"/>
        <end position="130"/>
    </location>
</feature>
<feature type="domain" description="2EXR" evidence="2">
    <location>
        <begin position="139"/>
        <end position="253"/>
    </location>
</feature>
<accession>A0AAJ0HDU2</accession>
<keyword evidence="4" id="KW-1185">Reference proteome</keyword>
<feature type="compositionally biased region" description="Acidic residues" evidence="1">
    <location>
        <begin position="433"/>
        <end position="459"/>
    </location>
</feature>
<reference evidence="3" key="2">
    <citation type="submission" date="2023-06" db="EMBL/GenBank/DDBJ databases">
        <authorList>
            <consortium name="Lawrence Berkeley National Laboratory"/>
            <person name="Haridas S."/>
            <person name="Hensen N."/>
            <person name="Bonometti L."/>
            <person name="Westerberg I."/>
            <person name="Brannstrom I.O."/>
            <person name="Guillou S."/>
            <person name="Cros-Aarteil S."/>
            <person name="Calhoun S."/>
            <person name="Kuo A."/>
            <person name="Mondo S."/>
            <person name="Pangilinan J."/>
            <person name="Riley R."/>
            <person name="Labutti K."/>
            <person name="Andreopoulos B."/>
            <person name="Lipzen A."/>
            <person name="Chen C."/>
            <person name="Yanf M."/>
            <person name="Daum C."/>
            <person name="Ng V."/>
            <person name="Clum A."/>
            <person name="Steindorff A."/>
            <person name="Ohm R."/>
            <person name="Martin F."/>
            <person name="Silar P."/>
            <person name="Natvig D."/>
            <person name="Lalanne C."/>
            <person name="Gautier V."/>
            <person name="Ament-Velasquez S.L."/>
            <person name="Kruys A."/>
            <person name="Hutchinson M.I."/>
            <person name="Powell A.J."/>
            <person name="Barry K."/>
            <person name="Miller A.N."/>
            <person name="Grigoriev I.V."/>
            <person name="Debuchy R."/>
            <person name="Gladieux P."/>
            <person name="Thoren M.H."/>
            <person name="Johannesson H."/>
        </authorList>
    </citation>
    <scope>NUCLEOTIDE SEQUENCE</scope>
    <source>
        <strain evidence="3">CBS 955.72</strain>
    </source>
</reference>
<feature type="compositionally biased region" description="Acidic residues" evidence="1">
    <location>
        <begin position="100"/>
        <end position="113"/>
    </location>
</feature>
<feature type="compositionally biased region" description="Basic and acidic residues" evidence="1">
    <location>
        <begin position="1"/>
        <end position="13"/>
    </location>
</feature>
<dbReference type="Pfam" id="PF20150">
    <property type="entry name" value="2EXR"/>
    <property type="match status" value="1"/>
</dbReference>
<dbReference type="AlphaFoldDB" id="A0AAJ0HDU2"/>
<comment type="caution">
    <text evidence="3">The sequence shown here is derived from an EMBL/GenBank/DDBJ whole genome shotgun (WGS) entry which is preliminary data.</text>
</comment>
<reference evidence="3" key="1">
    <citation type="journal article" date="2023" name="Mol. Phylogenet. Evol.">
        <title>Genome-scale phylogeny and comparative genomics of the fungal order Sordariales.</title>
        <authorList>
            <person name="Hensen N."/>
            <person name="Bonometti L."/>
            <person name="Westerberg I."/>
            <person name="Brannstrom I.O."/>
            <person name="Guillou S."/>
            <person name="Cros-Aarteil S."/>
            <person name="Calhoun S."/>
            <person name="Haridas S."/>
            <person name="Kuo A."/>
            <person name="Mondo S."/>
            <person name="Pangilinan J."/>
            <person name="Riley R."/>
            <person name="LaButti K."/>
            <person name="Andreopoulos B."/>
            <person name="Lipzen A."/>
            <person name="Chen C."/>
            <person name="Yan M."/>
            <person name="Daum C."/>
            <person name="Ng V."/>
            <person name="Clum A."/>
            <person name="Steindorff A."/>
            <person name="Ohm R.A."/>
            <person name="Martin F."/>
            <person name="Silar P."/>
            <person name="Natvig D.O."/>
            <person name="Lalanne C."/>
            <person name="Gautier V."/>
            <person name="Ament-Velasquez S.L."/>
            <person name="Kruys A."/>
            <person name="Hutchinson M.I."/>
            <person name="Powell A.J."/>
            <person name="Barry K."/>
            <person name="Miller A.N."/>
            <person name="Grigoriev I.V."/>
            <person name="Debuchy R."/>
            <person name="Gladieux P."/>
            <person name="Hiltunen Thoren M."/>
            <person name="Johannesson H."/>
        </authorList>
    </citation>
    <scope>NUCLEOTIDE SEQUENCE</scope>
    <source>
        <strain evidence="3">CBS 955.72</strain>
    </source>
</reference>
<feature type="compositionally biased region" description="Acidic residues" evidence="1">
    <location>
        <begin position="518"/>
        <end position="527"/>
    </location>
</feature>
<feature type="compositionally biased region" description="Acidic residues" evidence="1">
    <location>
        <begin position="71"/>
        <end position="92"/>
    </location>
</feature>
<feature type="compositionally biased region" description="Acidic residues" evidence="1">
    <location>
        <begin position="472"/>
        <end position="503"/>
    </location>
</feature>
<evidence type="ECO:0000256" key="1">
    <source>
        <dbReference type="SAM" id="MobiDB-lite"/>
    </source>
</evidence>
<organism evidence="3 4">
    <name type="scientific">Lasiosphaeria hispida</name>
    <dbReference type="NCBI Taxonomy" id="260671"/>
    <lineage>
        <taxon>Eukaryota</taxon>
        <taxon>Fungi</taxon>
        <taxon>Dikarya</taxon>
        <taxon>Ascomycota</taxon>
        <taxon>Pezizomycotina</taxon>
        <taxon>Sordariomycetes</taxon>
        <taxon>Sordariomycetidae</taxon>
        <taxon>Sordariales</taxon>
        <taxon>Lasiosphaeriaceae</taxon>
        <taxon>Lasiosphaeria</taxon>
    </lineage>
</organism>
<dbReference type="Proteomes" id="UP001275084">
    <property type="component" value="Unassembled WGS sequence"/>
</dbReference>
<gene>
    <name evidence="3" type="ORF">B0T25DRAFT_457518</name>
</gene>
<feature type="compositionally biased region" description="Acidic residues" evidence="1">
    <location>
        <begin position="700"/>
        <end position="731"/>
    </location>
</feature>
<evidence type="ECO:0000259" key="2">
    <source>
        <dbReference type="Pfam" id="PF20150"/>
    </source>
</evidence>
<sequence>MSDCSREGHGGHLEDEEQEQHGLVVFDGSDSDSESGSHSVAVADDESVQPSDHADHDDHDDHAGGSAHGDETDESEDRDDEDEEEGDDDQDEGNGFFDMEASESDGDEHDDPDGTNLTHDDGSDFDTDSDTGDRELYFFPQFKRLPPELRLRIWELFCPDLATQGRVYRFYYELSLHIGREYPKPHFLYKQTATARRVLATHRESRHFALQALPDTLAVPCSPVKGKDASKGRNGYIPRTRGVIRFNKKKDIVLMQLHWSRPDLGHLEFRRDSWAPTYPGFSDQIQNLGLSVGLCSTQSMIPHPGASTFYPNLKAVYALIEHSQSSIQNLTWCASDKVKFSPVTVLRERLGHITKEFAQQYCWPNINAHLDWAKSELPLDRLWKLTPLPEYEASNKIVSGQLSELPVWPLVEFSNDDGMERLDKIIALGPDHEDLDIPSDYDDADAIDGASDSDSDDYESSGIDDSNIFEDSSGDEDDLAVLDDDVEDGDPGAEVVDLIEDVEMPAANFSSPEPDTATLDEDSDGQDSEPIPAPRANLKRSRARVVESDDESEGKAPKKRARRVDESEEEAPRKRVRQVVEPDDESEDEAPKRRVRYVQAKESDSESSSEEAPKKRVRYPQPEDDEESESSESEGSDEGSEDEDAGENPVAKPLSLAEKLQLHRQENPVSDSSKSEDSDVEEVGGLGDDYDADNYARYPDDDEGIGELEDEEIGDEEELMDMEEEQSDDGY</sequence>
<evidence type="ECO:0000313" key="4">
    <source>
        <dbReference type="Proteomes" id="UP001275084"/>
    </source>
</evidence>
<protein>
    <recommendedName>
        <fullName evidence="2">2EXR domain-containing protein</fullName>
    </recommendedName>
</protein>
<evidence type="ECO:0000313" key="3">
    <source>
        <dbReference type="EMBL" id="KAK3348786.1"/>
    </source>
</evidence>
<feature type="compositionally biased region" description="Acidic residues" evidence="1">
    <location>
        <begin position="678"/>
        <end position="692"/>
    </location>
</feature>
<feature type="region of interest" description="Disordered" evidence="1">
    <location>
        <begin position="432"/>
        <end position="731"/>
    </location>
</feature>
<dbReference type="EMBL" id="JAUIQD010000005">
    <property type="protein sequence ID" value="KAK3348786.1"/>
    <property type="molecule type" value="Genomic_DNA"/>
</dbReference>
<proteinExistence type="predicted"/>
<name>A0AAJ0HDU2_9PEZI</name>
<dbReference type="InterPro" id="IPR045518">
    <property type="entry name" value="2EXR"/>
</dbReference>